<keyword evidence="5 9" id="KW-1133">Transmembrane helix</keyword>
<feature type="compositionally biased region" description="Basic and acidic residues" evidence="8">
    <location>
        <begin position="537"/>
        <end position="579"/>
    </location>
</feature>
<evidence type="ECO:0000256" key="8">
    <source>
        <dbReference type="SAM" id="MobiDB-lite"/>
    </source>
</evidence>
<dbReference type="STRING" id="543379.A0A232EUI1"/>
<reference evidence="10 11" key="1">
    <citation type="journal article" date="2017" name="Curr. Biol.">
        <title>The Evolution of Venom by Co-option of Single-Copy Genes.</title>
        <authorList>
            <person name="Martinson E.O."/>
            <person name="Mrinalini"/>
            <person name="Kelkar Y.D."/>
            <person name="Chang C.H."/>
            <person name="Werren J.H."/>
        </authorList>
    </citation>
    <scope>NUCLEOTIDE SEQUENCE [LARGE SCALE GENOMIC DNA]</scope>
    <source>
        <strain evidence="10 11">Alberta</strain>
        <tissue evidence="10">Whole body</tissue>
    </source>
</reference>
<sequence>MRPWTSRTAVLGSIGLTLILLGAAVYLLRHVLFHGIIRSALSLSPNSNSYEMWKDTNNLQTHLDIYFWNWTNPEDLMNSTRKPNLVQLGPYSFRERREKVNITFHPENSTVSYMQKRTWFFDSERSNGSLQDTVLQLNVVAVSASHKIRYWPYMIQQSLSYLLNQFKNKIYVVKTVDELLFTGFEDKIITMGQMSGMDEEAPPFDRFGWFYMRNGSTEFDGYSNVGTGVDDIANLGKLKLWNYKDTTKYYKSPCNAIEGSAGEFWPPYRTKEDIRLFTPDICRPVTYEYEKTVVHKGITGYKFSMGKKTLSNDTRRRYPHEQAKYFEPTTTTEDFFVVDPTTIRPEDEDDDPDVVNEGQCFCNGECAPMGVINITACRYGAPGFISLPHFHKADPMLRNQFTGLNPKDEDHSFSITLEPTTGLPIDVAARLQVNILLHPSKTVSMLKDVPTIYFPMFWFNMRAGIPDDLVGGLKLLLNLPNITMYVGLVLMLIGSLVLFFVAIMCYVNNRRRLPQHKTSKADRSQKKTEMVYMDRSGANEDDKLTDGSPKKTELMYEDKSGASEDGQTRNDRRLYPKLS</sequence>
<comment type="similarity">
    <text evidence="2">Belongs to the CD36 family.</text>
</comment>
<dbReference type="OrthoDB" id="514335at2759"/>
<evidence type="ECO:0000256" key="4">
    <source>
        <dbReference type="ARBA" id="ARBA00022692"/>
    </source>
</evidence>
<evidence type="ECO:0000313" key="11">
    <source>
        <dbReference type="Proteomes" id="UP000215335"/>
    </source>
</evidence>
<keyword evidence="3" id="KW-1003">Cell membrane</keyword>
<evidence type="ECO:0000256" key="3">
    <source>
        <dbReference type="ARBA" id="ARBA00022475"/>
    </source>
</evidence>
<dbReference type="GO" id="GO:0005886">
    <property type="term" value="C:plasma membrane"/>
    <property type="evidence" value="ECO:0007669"/>
    <property type="project" value="UniProtKB-SubCell"/>
</dbReference>
<evidence type="ECO:0000256" key="1">
    <source>
        <dbReference type="ARBA" id="ARBA00004236"/>
    </source>
</evidence>
<keyword evidence="7" id="KW-0325">Glycoprotein</keyword>
<dbReference type="GO" id="GO:0005737">
    <property type="term" value="C:cytoplasm"/>
    <property type="evidence" value="ECO:0007669"/>
    <property type="project" value="TreeGrafter"/>
</dbReference>
<comment type="caution">
    <text evidence="10">The sequence shown here is derived from an EMBL/GenBank/DDBJ whole genome shotgun (WGS) entry which is preliminary data.</text>
</comment>
<dbReference type="PANTHER" id="PTHR11923:SF93">
    <property type="entry name" value="GH07959P-RELATED"/>
    <property type="match status" value="1"/>
</dbReference>
<keyword evidence="4 9" id="KW-0812">Transmembrane</keyword>
<feature type="compositionally biased region" description="Basic and acidic residues" evidence="8">
    <location>
        <begin position="519"/>
        <end position="529"/>
    </location>
</feature>
<keyword evidence="6 9" id="KW-0472">Membrane</keyword>
<evidence type="ECO:0000256" key="9">
    <source>
        <dbReference type="SAM" id="Phobius"/>
    </source>
</evidence>
<feature type="transmembrane region" description="Helical" evidence="9">
    <location>
        <begin position="484"/>
        <end position="507"/>
    </location>
</feature>
<dbReference type="PANTHER" id="PTHR11923">
    <property type="entry name" value="SCAVENGER RECEPTOR CLASS B TYPE-1 SR-B1"/>
    <property type="match status" value="1"/>
</dbReference>
<evidence type="ECO:0000256" key="6">
    <source>
        <dbReference type="ARBA" id="ARBA00023136"/>
    </source>
</evidence>
<evidence type="ECO:0000256" key="2">
    <source>
        <dbReference type="ARBA" id="ARBA00010532"/>
    </source>
</evidence>
<dbReference type="AlphaFoldDB" id="A0A232EUI1"/>
<keyword evidence="11" id="KW-1185">Reference proteome</keyword>
<accession>A0A232EUI1</accession>
<evidence type="ECO:0000256" key="7">
    <source>
        <dbReference type="ARBA" id="ARBA00023180"/>
    </source>
</evidence>
<dbReference type="PRINTS" id="PR01609">
    <property type="entry name" value="CD36FAMILY"/>
</dbReference>
<evidence type="ECO:0000256" key="5">
    <source>
        <dbReference type="ARBA" id="ARBA00022989"/>
    </source>
</evidence>
<name>A0A232EUI1_9HYME</name>
<dbReference type="GO" id="GO:0005044">
    <property type="term" value="F:scavenger receptor activity"/>
    <property type="evidence" value="ECO:0007669"/>
    <property type="project" value="TreeGrafter"/>
</dbReference>
<gene>
    <name evidence="10" type="ORF">TSAR_012537</name>
</gene>
<protein>
    <submittedName>
        <fullName evidence="10">Uncharacterized protein</fullName>
    </submittedName>
</protein>
<dbReference type="EMBL" id="NNAY01002124">
    <property type="protein sequence ID" value="OXU22015.1"/>
    <property type="molecule type" value="Genomic_DNA"/>
</dbReference>
<dbReference type="Pfam" id="PF01130">
    <property type="entry name" value="CD36"/>
    <property type="match status" value="1"/>
</dbReference>
<organism evidence="10 11">
    <name type="scientific">Trichomalopsis sarcophagae</name>
    <dbReference type="NCBI Taxonomy" id="543379"/>
    <lineage>
        <taxon>Eukaryota</taxon>
        <taxon>Metazoa</taxon>
        <taxon>Ecdysozoa</taxon>
        <taxon>Arthropoda</taxon>
        <taxon>Hexapoda</taxon>
        <taxon>Insecta</taxon>
        <taxon>Pterygota</taxon>
        <taxon>Neoptera</taxon>
        <taxon>Endopterygota</taxon>
        <taxon>Hymenoptera</taxon>
        <taxon>Apocrita</taxon>
        <taxon>Proctotrupomorpha</taxon>
        <taxon>Chalcidoidea</taxon>
        <taxon>Pteromalidae</taxon>
        <taxon>Pteromalinae</taxon>
        <taxon>Trichomalopsis</taxon>
    </lineage>
</organism>
<feature type="region of interest" description="Disordered" evidence="8">
    <location>
        <begin position="515"/>
        <end position="579"/>
    </location>
</feature>
<comment type="subcellular location">
    <subcellularLocation>
        <location evidence="1">Cell membrane</location>
    </subcellularLocation>
</comment>
<dbReference type="InterPro" id="IPR002159">
    <property type="entry name" value="CD36_fam"/>
</dbReference>
<proteinExistence type="inferred from homology"/>
<evidence type="ECO:0000313" key="10">
    <source>
        <dbReference type="EMBL" id="OXU22015.1"/>
    </source>
</evidence>
<dbReference type="Proteomes" id="UP000215335">
    <property type="component" value="Unassembled WGS sequence"/>
</dbReference>